<feature type="transmembrane region" description="Helical" evidence="1">
    <location>
        <begin position="12"/>
        <end position="30"/>
    </location>
</feature>
<dbReference type="Proteomes" id="UP000035088">
    <property type="component" value="Unassembled WGS sequence"/>
</dbReference>
<feature type="transmembrane region" description="Helical" evidence="1">
    <location>
        <begin position="50"/>
        <end position="74"/>
    </location>
</feature>
<evidence type="ECO:0000313" key="2">
    <source>
        <dbReference type="EMBL" id="GAB08535.1"/>
    </source>
</evidence>
<dbReference type="STRING" id="1073574.GOARA_012_00850"/>
<sequence>MSGNRAPAIWNGLRIVMAAVILAAIVAQFVKSTDSAAALGRDVGTTVANFFSFFTILSNLSAATVLAWAAIWWFTRGRNDSQPRSLAVALACVTTYMAVTGIVYNTLLRNVELPQGSEAVPWSNEVLHLIGPAFLVVDLVVGPPRRRLGWKTILLVIGFPIAWVVYTLVRGPLTTNPATGDDWWYPYPFLDPHGPGGYPSVAVYVLAIAVVFTAVAAGVVWVDRRRAADLPG</sequence>
<evidence type="ECO:0000313" key="3">
    <source>
        <dbReference type="Proteomes" id="UP000035088"/>
    </source>
</evidence>
<protein>
    <recommendedName>
        <fullName evidence="4">Integral membrane protein</fullName>
    </recommendedName>
</protein>
<feature type="transmembrane region" description="Helical" evidence="1">
    <location>
        <begin position="201"/>
        <end position="222"/>
    </location>
</feature>
<evidence type="ECO:0000256" key="1">
    <source>
        <dbReference type="SAM" id="Phobius"/>
    </source>
</evidence>
<keyword evidence="3" id="KW-1185">Reference proteome</keyword>
<reference evidence="2 3" key="1">
    <citation type="submission" date="2011-11" db="EMBL/GenBank/DDBJ databases">
        <title>Whole genome shotgun sequence of Gordonia araii NBRC 100433.</title>
        <authorList>
            <person name="Yoshida Y."/>
            <person name="Hosoyama A."/>
            <person name="Tsuchikane K."/>
            <person name="Katsumata H."/>
            <person name="Yamazaki S."/>
            <person name="Fujita N."/>
        </authorList>
    </citation>
    <scope>NUCLEOTIDE SEQUENCE [LARGE SCALE GENOMIC DNA]</scope>
    <source>
        <strain evidence="2 3">NBRC 100433</strain>
    </source>
</reference>
<gene>
    <name evidence="2" type="ORF">GOARA_012_00850</name>
</gene>
<organism evidence="2 3">
    <name type="scientific">Gordonia araii NBRC 100433</name>
    <dbReference type="NCBI Taxonomy" id="1073574"/>
    <lineage>
        <taxon>Bacteria</taxon>
        <taxon>Bacillati</taxon>
        <taxon>Actinomycetota</taxon>
        <taxon>Actinomycetes</taxon>
        <taxon>Mycobacteriales</taxon>
        <taxon>Gordoniaceae</taxon>
        <taxon>Gordonia</taxon>
    </lineage>
</organism>
<feature type="transmembrane region" description="Helical" evidence="1">
    <location>
        <begin position="119"/>
        <end position="141"/>
    </location>
</feature>
<accession>G7GY60</accession>
<comment type="caution">
    <text evidence="2">The sequence shown here is derived from an EMBL/GenBank/DDBJ whole genome shotgun (WGS) entry which is preliminary data.</text>
</comment>
<feature type="transmembrane region" description="Helical" evidence="1">
    <location>
        <begin position="86"/>
        <end position="107"/>
    </location>
</feature>
<dbReference type="NCBIfam" id="NF038065">
    <property type="entry name" value="Pr6Pr"/>
    <property type="match status" value="1"/>
</dbReference>
<dbReference type="RefSeq" id="WP_007320612.1">
    <property type="nucleotide sequence ID" value="NZ_BAEE01000012.1"/>
</dbReference>
<dbReference type="InterPro" id="IPR049713">
    <property type="entry name" value="Pr6Pr-like"/>
</dbReference>
<keyword evidence="1" id="KW-0472">Membrane</keyword>
<proteinExistence type="predicted"/>
<dbReference type="AlphaFoldDB" id="G7GY60"/>
<name>G7GY60_9ACTN</name>
<dbReference type="EMBL" id="BAEE01000012">
    <property type="protein sequence ID" value="GAB08535.1"/>
    <property type="molecule type" value="Genomic_DNA"/>
</dbReference>
<keyword evidence="1" id="KW-0812">Transmembrane</keyword>
<evidence type="ECO:0008006" key="4">
    <source>
        <dbReference type="Google" id="ProtNLM"/>
    </source>
</evidence>
<keyword evidence="1" id="KW-1133">Transmembrane helix</keyword>
<feature type="transmembrane region" description="Helical" evidence="1">
    <location>
        <begin position="148"/>
        <end position="169"/>
    </location>
</feature>